<dbReference type="Proteomes" id="UP001286456">
    <property type="component" value="Unassembled WGS sequence"/>
</dbReference>
<keyword evidence="2" id="KW-0285">Flavoprotein</keyword>
<feature type="domain" description="FAD-binding" evidence="6">
    <location>
        <begin position="122"/>
        <end position="343"/>
    </location>
</feature>
<keyword evidence="8" id="KW-1185">Reference proteome</keyword>
<dbReference type="SUPFAM" id="SSF51905">
    <property type="entry name" value="FAD/NAD(P)-binding domain"/>
    <property type="match status" value="1"/>
</dbReference>
<protein>
    <recommendedName>
        <fullName evidence="6">FAD-binding domain-containing protein</fullName>
    </recommendedName>
</protein>
<dbReference type="InterPro" id="IPR036188">
    <property type="entry name" value="FAD/NAD-bd_sf"/>
</dbReference>
<dbReference type="PANTHER" id="PTHR47178:SF3">
    <property type="entry name" value="FAD-BINDING DOMAIN-CONTAINING PROTEIN"/>
    <property type="match status" value="1"/>
</dbReference>
<name>A0AAE0IDX7_9PEZI</name>
<dbReference type="Gene3D" id="3.50.50.60">
    <property type="entry name" value="FAD/NAD(P)-binding domain"/>
    <property type="match status" value="1"/>
</dbReference>
<keyword evidence="3" id="KW-0274">FAD</keyword>
<evidence type="ECO:0000256" key="3">
    <source>
        <dbReference type="ARBA" id="ARBA00022827"/>
    </source>
</evidence>
<accession>A0AAE0IDX7</accession>
<dbReference type="PRINTS" id="PR00420">
    <property type="entry name" value="RNGMNOXGNASE"/>
</dbReference>
<sequence>MTEIKSPLPRVAIIGAGVTGLLLAHGLQKNGFRVTVYDKETRIGEKTREWTMLLHWALPTLQKMLPPSVLDGLRPAYTDPFYPYDQEKESIPYYNGTTGQIVFHTPVVARRLSRTRLRTICAAGLDVQFGRTFTSLEMGEEAGPVTIRFLEGVTAEADIVIGADGANSKVRGWLIGEEAARSVRTEYAISNCIVRYATAEIALAVRAPHPVFSLASLPGGVIFSGIQNVIDPDDPTTWSFHISRVWKGPVTACEGEEAIALAKTATVDFDICEPFRTAIQAIPADANVFVTQLSYWPTVPWDNRRGRVTLAGDAAHSILPTRAQGLNEALNDVDQILTRFMKIKEEGITVQDALRVYEDDVFVRGRKAALSSVEDTRALTQVRDMQSTPQARSGFTKAT</sequence>
<dbReference type="Pfam" id="PF13450">
    <property type="entry name" value="NAD_binding_8"/>
    <property type="match status" value="1"/>
</dbReference>
<dbReference type="PANTHER" id="PTHR47178">
    <property type="entry name" value="MONOOXYGENASE, FAD-BINDING"/>
    <property type="match status" value="1"/>
</dbReference>
<dbReference type="EMBL" id="JAUEPO010000004">
    <property type="protein sequence ID" value="KAK3323219.1"/>
    <property type="molecule type" value="Genomic_DNA"/>
</dbReference>
<comment type="cofactor">
    <cofactor evidence="1">
        <name>FAD</name>
        <dbReference type="ChEBI" id="CHEBI:57692"/>
    </cofactor>
</comment>
<evidence type="ECO:0000256" key="5">
    <source>
        <dbReference type="ARBA" id="ARBA00023033"/>
    </source>
</evidence>
<dbReference type="InterPro" id="IPR002938">
    <property type="entry name" value="FAD-bd"/>
</dbReference>
<evidence type="ECO:0000313" key="7">
    <source>
        <dbReference type="EMBL" id="KAK3323219.1"/>
    </source>
</evidence>
<comment type="caution">
    <text evidence="7">The sequence shown here is derived from an EMBL/GenBank/DDBJ whole genome shotgun (WGS) entry which is preliminary data.</text>
</comment>
<dbReference type="GO" id="GO:0071949">
    <property type="term" value="F:FAD binding"/>
    <property type="evidence" value="ECO:0007669"/>
    <property type="project" value="InterPro"/>
</dbReference>
<evidence type="ECO:0000313" key="8">
    <source>
        <dbReference type="Proteomes" id="UP001286456"/>
    </source>
</evidence>
<proteinExistence type="predicted"/>
<keyword evidence="4" id="KW-0560">Oxidoreductase</keyword>
<keyword evidence="5" id="KW-0503">Monooxygenase</keyword>
<reference evidence="7" key="1">
    <citation type="journal article" date="2023" name="Mol. Phylogenet. Evol.">
        <title>Genome-scale phylogeny and comparative genomics of the fungal order Sordariales.</title>
        <authorList>
            <person name="Hensen N."/>
            <person name="Bonometti L."/>
            <person name="Westerberg I."/>
            <person name="Brannstrom I.O."/>
            <person name="Guillou S."/>
            <person name="Cros-Aarteil S."/>
            <person name="Calhoun S."/>
            <person name="Haridas S."/>
            <person name="Kuo A."/>
            <person name="Mondo S."/>
            <person name="Pangilinan J."/>
            <person name="Riley R."/>
            <person name="LaButti K."/>
            <person name="Andreopoulos B."/>
            <person name="Lipzen A."/>
            <person name="Chen C."/>
            <person name="Yan M."/>
            <person name="Daum C."/>
            <person name="Ng V."/>
            <person name="Clum A."/>
            <person name="Steindorff A."/>
            <person name="Ohm R.A."/>
            <person name="Martin F."/>
            <person name="Silar P."/>
            <person name="Natvig D.O."/>
            <person name="Lalanne C."/>
            <person name="Gautier V."/>
            <person name="Ament-Velasquez S.L."/>
            <person name="Kruys A."/>
            <person name="Hutchinson M.I."/>
            <person name="Powell A.J."/>
            <person name="Barry K."/>
            <person name="Miller A.N."/>
            <person name="Grigoriev I.V."/>
            <person name="Debuchy R."/>
            <person name="Gladieux P."/>
            <person name="Hiltunen Thoren M."/>
            <person name="Johannesson H."/>
        </authorList>
    </citation>
    <scope>NUCLEOTIDE SEQUENCE</scope>
    <source>
        <strain evidence="7">SMH4131-1</strain>
    </source>
</reference>
<reference evidence="7" key="2">
    <citation type="submission" date="2023-06" db="EMBL/GenBank/DDBJ databases">
        <authorList>
            <consortium name="Lawrence Berkeley National Laboratory"/>
            <person name="Haridas S."/>
            <person name="Hensen N."/>
            <person name="Bonometti L."/>
            <person name="Westerberg I."/>
            <person name="Brannstrom I.O."/>
            <person name="Guillou S."/>
            <person name="Cros-Aarteil S."/>
            <person name="Calhoun S."/>
            <person name="Kuo A."/>
            <person name="Mondo S."/>
            <person name="Pangilinan J."/>
            <person name="Riley R."/>
            <person name="Labutti K."/>
            <person name="Andreopoulos B."/>
            <person name="Lipzen A."/>
            <person name="Chen C."/>
            <person name="Yanf M."/>
            <person name="Daum C."/>
            <person name="Ng V."/>
            <person name="Clum A."/>
            <person name="Steindorff A."/>
            <person name="Ohm R."/>
            <person name="Martin F."/>
            <person name="Silar P."/>
            <person name="Natvig D."/>
            <person name="Lalanne C."/>
            <person name="Gautier V."/>
            <person name="Ament-Velasquez S.L."/>
            <person name="Kruys A."/>
            <person name="Hutchinson M.I."/>
            <person name="Powell A.J."/>
            <person name="Barry K."/>
            <person name="Miller A.N."/>
            <person name="Grigoriev I.V."/>
            <person name="Debuchy R."/>
            <person name="Gladieux P."/>
            <person name="Thoren M.H."/>
            <person name="Johannesson H."/>
        </authorList>
    </citation>
    <scope>NUCLEOTIDE SEQUENCE</scope>
    <source>
        <strain evidence="7">SMH4131-1</strain>
    </source>
</reference>
<evidence type="ECO:0000259" key="6">
    <source>
        <dbReference type="Pfam" id="PF01494"/>
    </source>
</evidence>
<dbReference type="AlphaFoldDB" id="A0AAE0IDX7"/>
<dbReference type="Pfam" id="PF01494">
    <property type="entry name" value="FAD_binding_3"/>
    <property type="match status" value="1"/>
</dbReference>
<evidence type="ECO:0000256" key="4">
    <source>
        <dbReference type="ARBA" id="ARBA00023002"/>
    </source>
</evidence>
<gene>
    <name evidence="7" type="ORF">B0T19DRAFT_485643</name>
</gene>
<organism evidence="7 8">
    <name type="scientific">Cercophora scortea</name>
    <dbReference type="NCBI Taxonomy" id="314031"/>
    <lineage>
        <taxon>Eukaryota</taxon>
        <taxon>Fungi</taxon>
        <taxon>Dikarya</taxon>
        <taxon>Ascomycota</taxon>
        <taxon>Pezizomycotina</taxon>
        <taxon>Sordariomycetes</taxon>
        <taxon>Sordariomycetidae</taxon>
        <taxon>Sordariales</taxon>
        <taxon>Lasiosphaeriaceae</taxon>
        <taxon>Cercophora</taxon>
    </lineage>
</organism>
<dbReference type="GO" id="GO:0004497">
    <property type="term" value="F:monooxygenase activity"/>
    <property type="evidence" value="ECO:0007669"/>
    <property type="project" value="UniProtKB-KW"/>
</dbReference>
<evidence type="ECO:0000256" key="2">
    <source>
        <dbReference type="ARBA" id="ARBA00022630"/>
    </source>
</evidence>
<evidence type="ECO:0000256" key="1">
    <source>
        <dbReference type="ARBA" id="ARBA00001974"/>
    </source>
</evidence>